<dbReference type="EMBL" id="SPPD01000004">
    <property type="protein sequence ID" value="TFU98181.1"/>
    <property type="molecule type" value="Genomic_DNA"/>
</dbReference>
<name>A0A4Y9JC77_9STRE</name>
<feature type="transmembrane region" description="Helical" evidence="1">
    <location>
        <begin position="306"/>
        <end position="329"/>
    </location>
</feature>
<reference evidence="3 4" key="1">
    <citation type="submission" date="2019-03" db="EMBL/GenBank/DDBJ databases">
        <title>Diversity of the mouse oral microbiome.</title>
        <authorList>
            <person name="Joseph S."/>
            <person name="Aduse-Opoku J."/>
            <person name="Curtis M."/>
            <person name="Wade W."/>
            <person name="Hashim A."/>
        </authorList>
    </citation>
    <scope>NUCLEOTIDE SEQUENCE [LARGE SCALE GENOMIC DNA]</scope>
    <source>
        <strain evidence="3 4">WM131</strain>
    </source>
</reference>
<gene>
    <name evidence="3" type="ORF">E4T82_03990</name>
</gene>
<feature type="transmembrane region" description="Helical" evidence="1">
    <location>
        <begin position="394"/>
        <end position="418"/>
    </location>
</feature>
<proteinExistence type="predicted"/>
<feature type="transmembrane region" description="Helical" evidence="1">
    <location>
        <begin position="367"/>
        <end position="388"/>
    </location>
</feature>
<dbReference type="RefSeq" id="WP_135181588.1">
    <property type="nucleotide sequence ID" value="NZ_JADGKZ010000004.1"/>
</dbReference>
<dbReference type="OrthoDB" id="2223929at2"/>
<evidence type="ECO:0000313" key="4">
    <source>
        <dbReference type="Proteomes" id="UP000297253"/>
    </source>
</evidence>
<feature type="transmembrane region" description="Helical" evidence="1">
    <location>
        <begin position="131"/>
        <end position="148"/>
    </location>
</feature>
<evidence type="ECO:0000313" key="3">
    <source>
        <dbReference type="EMBL" id="TFU98181.1"/>
    </source>
</evidence>
<keyword evidence="1" id="KW-0812">Transmembrane</keyword>
<dbReference type="AlphaFoldDB" id="A0A4Y9JC77"/>
<keyword evidence="2" id="KW-0732">Signal</keyword>
<feature type="transmembrane region" description="Helical" evidence="1">
    <location>
        <begin position="73"/>
        <end position="94"/>
    </location>
</feature>
<feature type="signal peptide" evidence="2">
    <location>
        <begin position="1"/>
        <end position="29"/>
    </location>
</feature>
<feature type="transmembrane region" description="Helical" evidence="1">
    <location>
        <begin position="335"/>
        <end position="355"/>
    </location>
</feature>
<keyword evidence="1" id="KW-1133">Transmembrane helix</keyword>
<protein>
    <submittedName>
        <fullName evidence="3">Uncharacterized protein</fullName>
    </submittedName>
</protein>
<evidence type="ECO:0000256" key="1">
    <source>
        <dbReference type="SAM" id="Phobius"/>
    </source>
</evidence>
<feature type="chain" id="PRO_5021393914" evidence="2">
    <location>
        <begin position="30"/>
        <end position="677"/>
    </location>
</feature>
<keyword evidence="1" id="KW-0472">Membrane</keyword>
<organism evidence="3 4">
    <name type="scientific">Streptococcus cuniculi</name>
    <dbReference type="NCBI Taxonomy" id="1432788"/>
    <lineage>
        <taxon>Bacteria</taxon>
        <taxon>Bacillati</taxon>
        <taxon>Bacillota</taxon>
        <taxon>Bacilli</taxon>
        <taxon>Lactobacillales</taxon>
        <taxon>Streptococcaceae</taxon>
        <taxon>Streptococcus</taxon>
    </lineage>
</organism>
<dbReference type="Proteomes" id="UP000297253">
    <property type="component" value="Unassembled WGS sequence"/>
</dbReference>
<comment type="caution">
    <text evidence="3">The sequence shown here is derived from an EMBL/GenBank/DDBJ whole genome shotgun (WGS) entry which is preliminary data.</text>
</comment>
<sequence>MDGKKNNSLRFRLAITSLLISLSPVVAFAESKASSEITETPIPYEKGIKYLDRFTSKVWFDKGFWGFGDKTAYLINSFVQGLFWLSKTIFFVCAKIYEKLTDTSQFDEYITLALDSGASVFKGLTSADNGLLYFIGSLMFFYVAYVYFVQNGSFVRTLLKVVLIYACSSMLFYQHDGKYVLQRVYNAMNTVTSDVAEKSITGLTFTDSDEKKTTQGFSATKETNAVLDKYFDIAVWQPYQYMNGKVTEIKGNTVEFDLTEEQFLTLLDYDSGNDGFKVGDETMDKFVGKGEEVHHTMLSAAWGEKFTHVLASLVDSLVLGVILDVFAVMSFAMKIILVLLMLLSGFVALISMIPTFDNVLFNFLKRLGGTVAVSGLLSLCSLVLLWIYDILSLLLTGLFIGNPLLIALSKILVMWYLWKKRDFIVSILTANRVSNLSNNFTRRLSHRATYWRRRTSRNALKRLQVAGRAGYARAGLGLAMGAGALKLGARRLARNSHILNNPRGDRSGLYLNSLRDVGRRFSSMKHGFKGGTQRLQAEGLKGGSKNPNYAKLRETSDTNIQMAIDKKNQALGYKVRKHNQATKERLQAQRKQRENALPKPVGSFREYVKKERAYQSDYANAQKEKIQSQILHNQLTKSRLQKNRRLRQSKPLQRQGFKNYRIKENQTLSRIRKRKMN</sequence>
<feature type="transmembrane region" description="Helical" evidence="1">
    <location>
        <begin position="154"/>
        <end position="173"/>
    </location>
</feature>
<evidence type="ECO:0000256" key="2">
    <source>
        <dbReference type="SAM" id="SignalP"/>
    </source>
</evidence>
<accession>A0A4Y9JC77</accession>